<feature type="chain" id="PRO_5035313556" description="GDSL esterase/lipase" evidence="5">
    <location>
        <begin position="24"/>
        <end position="356"/>
    </location>
</feature>
<evidence type="ECO:0000313" key="7">
    <source>
        <dbReference type="Proteomes" id="UP000734854"/>
    </source>
</evidence>
<dbReference type="InterPro" id="IPR001087">
    <property type="entry name" value="GDSL"/>
</dbReference>
<evidence type="ECO:0000313" key="6">
    <source>
        <dbReference type="EMBL" id="KAG6518652.1"/>
    </source>
</evidence>
<keyword evidence="2 5" id="KW-0732">Signal</keyword>
<dbReference type="PANTHER" id="PTHR22835:SF659">
    <property type="entry name" value="GDSL LIPASE_ACYLHYDROLASE, PUTATIVE (AFU_ORTHOLOGUE AFUA_2G00510)-RELATED"/>
    <property type="match status" value="1"/>
</dbReference>
<feature type="signal peptide" evidence="5">
    <location>
        <begin position="1"/>
        <end position="23"/>
    </location>
</feature>
<dbReference type="Pfam" id="PF00657">
    <property type="entry name" value="Lipase_GDSL"/>
    <property type="match status" value="1"/>
</dbReference>
<comment type="similarity">
    <text evidence="1">Belongs to the 'GDSL' lipolytic enzyme family.</text>
</comment>
<protein>
    <recommendedName>
        <fullName evidence="8">GDSL esterase/lipase</fullName>
    </recommendedName>
</protein>
<evidence type="ECO:0000256" key="4">
    <source>
        <dbReference type="ARBA" id="ARBA00023180"/>
    </source>
</evidence>
<dbReference type="Proteomes" id="UP000734854">
    <property type="component" value="Unassembled WGS sequence"/>
</dbReference>
<dbReference type="CDD" id="cd01837">
    <property type="entry name" value="SGNH_plant_lipase_like"/>
    <property type="match status" value="1"/>
</dbReference>
<keyword evidence="7" id="KW-1185">Reference proteome</keyword>
<gene>
    <name evidence="6" type="ORF">ZIOFF_022132</name>
</gene>
<reference evidence="6 7" key="1">
    <citation type="submission" date="2020-08" db="EMBL/GenBank/DDBJ databases">
        <title>Plant Genome Project.</title>
        <authorList>
            <person name="Zhang R.-G."/>
        </authorList>
    </citation>
    <scope>NUCLEOTIDE SEQUENCE [LARGE SCALE GENOMIC DNA]</scope>
    <source>
        <tissue evidence="6">Rhizome</tissue>
    </source>
</reference>
<sequence>MKMKLFSLLFFLVFLSLLPFSHSGRYNALFNFGDSLSDTGNVVIAGLPYGMTYFGKATGRCSDGRLIIDFIAEGIGLPHLPPNTVANASFDQGANFAFIAATTLPFAFFHERNLSKGLWVNASIHEQIDRFQNLLPSICGSPQDCKDFLSGSLLVVGEFGGNDYSTGLFASRTIAEVSTFAPSVAAAIGEGIERLIGLGAVDLIVPALLPVGCFPLYLTLYNTSDPDDYGPRTGCMRRHNALSWYHNKLLRRQLDHLRLKYPAVSIRYADLYSQVFDFAVNPLKYGFRDGALRTCCGAPGSGRYNFNMRAKCDQNGSSVCPDPTTHVSWDGIHMTETAHRIIAAGWLHGPYLDPPF</sequence>
<organism evidence="6 7">
    <name type="scientific">Zingiber officinale</name>
    <name type="common">Ginger</name>
    <name type="synonym">Amomum zingiber</name>
    <dbReference type="NCBI Taxonomy" id="94328"/>
    <lineage>
        <taxon>Eukaryota</taxon>
        <taxon>Viridiplantae</taxon>
        <taxon>Streptophyta</taxon>
        <taxon>Embryophyta</taxon>
        <taxon>Tracheophyta</taxon>
        <taxon>Spermatophyta</taxon>
        <taxon>Magnoliopsida</taxon>
        <taxon>Liliopsida</taxon>
        <taxon>Zingiberales</taxon>
        <taxon>Zingiberaceae</taxon>
        <taxon>Zingiber</taxon>
    </lineage>
</organism>
<accession>A0A8J5HCL2</accession>
<dbReference type="AlphaFoldDB" id="A0A8J5HCL2"/>
<comment type="caution">
    <text evidence="6">The sequence shown here is derived from an EMBL/GenBank/DDBJ whole genome shotgun (WGS) entry which is preliminary data.</text>
</comment>
<keyword evidence="4" id="KW-0325">Glycoprotein</keyword>
<name>A0A8J5HCL2_ZINOF</name>
<dbReference type="GO" id="GO:0016788">
    <property type="term" value="F:hydrolase activity, acting on ester bonds"/>
    <property type="evidence" value="ECO:0007669"/>
    <property type="project" value="InterPro"/>
</dbReference>
<evidence type="ECO:0000256" key="3">
    <source>
        <dbReference type="ARBA" id="ARBA00022801"/>
    </source>
</evidence>
<proteinExistence type="inferred from homology"/>
<dbReference type="InterPro" id="IPR035669">
    <property type="entry name" value="SGNH_plant_lipase-like"/>
</dbReference>
<dbReference type="PANTHER" id="PTHR22835">
    <property type="entry name" value="ZINC FINGER FYVE DOMAIN CONTAINING PROTEIN"/>
    <property type="match status" value="1"/>
</dbReference>
<dbReference type="OrthoDB" id="1600564at2759"/>
<evidence type="ECO:0000256" key="5">
    <source>
        <dbReference type="SAM" id="SignalP"/>
    </source>
</evidence>
<evidence type="ECO:0000256" key="1">
    <source>
        <dbReference type="ARBA" id="ARBA00008668"/>
    </source>
</evidence>
<dbReference type="EMBL" id="JACMSC010000006">
    <property type="protein sequence ID" value="KAG6518652.1"/>
    <property type="molecule type" value="Genomic_DNA"/>
</dbReference>
<evidence type="ECO:0000256" key="2">
    <source>
        <dbReference type="ARBA" id="ARBA00022729"/>
    </source>
</evidence>
<evidence type="ECO:0008006" key="8">
    <source>
        <dbReference type="Google" id="ProtNLM"/>
    </source>
</evidence>
<keyword evidence="3" id="KW-0378">Hydrolase</keyword>